<evidence type="ECO:0000313" key="2">
    <source>
        <dbReference type="EMBL" id="EFE40658.1"/>
    </source>
</evidence>
<reference evidence="3" key="1">
    <citation type="journal article" date="2011" name="Genome Biol.">
        <title>Comparative and functional genomics provide insights into the pathogenicity of dermatophytic fungi.</title>
        <authorList>
            <person name="Burmester A."/>
            <person name="Shelest E."/>
            <person name="Gloeckner G."/>
            <person name="Heddergott C."/>
            <person name="Schindler S."/>
            <person name="Staib P."/>
            <person name="Heidel A."/>
            <person name="Felder M."/>
            <person name="Petzold A."/>
            <person name="Szafranski K."/>
            <person name="Feuermann M."/>
            <person name="Pedruzzi I."/>
            <person name="Priebe S."/>
            <person name="Groth M."/>
            <person name="Winkler R."/>
            <person name="Li W."/>
            <person name="Kniemeyer O."/>
            <person name="Schroeckh V."/>
            <person name="Hertweck C."/>
            <person name="Hube B."/>
            <person name="White T.C."/>
            <person name="Platzer M."/>
            <person name="Guthke R."/>
            <person name="Heitman J."/>
            <person name="Woestemeyer J."/>
            <person name="Zipfel P.F."/>
            <person name="Monod M."/>
            <person name="Brakhage A.A."/>
        </authorList>
    </citation>
    <scope>NUCLEOTIDE SEQUENCE [LARGE SCALE GENOMIC DNA]</scope>
    <source>
        <strain evidence="3">HKI 0517</strain>
    </source>
</reference>
<dbReference type="GeneID" id="9578121"/>
<evidence type="ECO:0000256" key="1">
    <source>
        <dbReference type="SAM" id="MobiDB-lite"/>
    </source>
</evidence>
<name>D4DBT8_TRIVH</name>
<protein>
    <submittedName>
        <fullName evidence="2">Uncharacterized protein</fullName>
    </submittedName>
</protein>
<feature type="compositionally biased region" description="Basic residues" evidence="1">
    <location>
        <begin position="54"/>
        <end position="66"/>
    </location>
</feature>
<dbReference type="EMBL" id="ACYE01000232">
    <property type="protein sequence ID" value="EFE40658.1"/>
    <property type="molecule type" value="Genomic_DNA"/>
</dbReference>
<gene>
    <name evidence="2" type="ORF">TRV_04589</name>
</gene>
<dbReference type="HOGENOM" id="CLU_1564023_0_0_1"/>
<accession>D4DBT8</accession>
<proteinExistence type="predicted"/>
<dbReference type="RefSeq" id="XP_003021276.1">
    <property type="nucleotide sequence ID" value="XM_003021230.1"/>
</dbReference>
<dbReference type="Proteomes" id="UP000008383">
    <property type="component" value="Unassembled WGS sequence"/>
</dbReference>
<evidence type="ECO:0000313" key="3">
    <source>
        <dbReference type="Proteomes" id="UP000008383"/>
    </source>
</evidence>
<feature type="region of interest" description="Disordered" evidence="1">
    <location>
        <begin position="46"/>
        <end position="66"/>
    </location>
</feature>
<feature type="region of interest" description="Disordered" evidence="1">
    <location>
        <begin position="1"/>
        <end position="26"/>
    </location>
</feature>
<keyword evidence="3" id="KW-1185">Reference proteome</keyword>
<sequence>MHRPAALAPQLLLDGGQQRAPNPSSAVAGLDAELVQQRLFLHPDVEDVSSDGRRRGRSGRSVRRSRISRISAREEETRVGLPAEAEVERHGLRGGKSAAFDAGDLGEHGGGGILAEAAQVEDSRLLVCILSFSPFSSSGVVGGHRRLREKADEAKMKLKSKIDREKMTKRG</sequence>
<comment type="caution">
    <text evidence="2">The sequence shown here is derived from an EMBL/GenBank/DDBJ whole genome shotgun (WGS) entry which is preliminary data.</text>
</comment>
<feature type="region of interest" description="Disordered" evidence="1">
    <location>
        <begin position="150"/>
        <end position="171"/>
    </location>
</feature>
<dbReference type="KEGG" id="tve:TRV_04589"/>
<organism evidence="2 3">
    <name type="scientific">Trichophyton verrucosum (strain HKI 0517)</name>
    <dbReference type="NCBI Taxonomy" id="663202"/>
    <lineage>
        <taxon>Eukaryota</taxon>
        <taxon>Fungi</taxon>
        <taxon>Dikarya</taxon>
        <taxon>Ascomycota</taxon>
        <taxon>Pezizomycotina</taxon>
        <taxon>Eurotiomycetes</taxon>
        <taxon>Eurotiomycetidae</taxon>
        <taxon>Onygenales</taxon>
        <taxon>Arthrodermataceae</taxon>
        <taxon>Trichophyton</taxon>
    </lineage>
</organism>
<dbReference type="AlphaFoldDB" id="D4DBT8"/>